<dbReference type="PROSITE" id="PS52015">
    <property type="entry name" value="TONB_CTD"/>
    <property type="match status" value="1"/>
</dbReference>
<proteinExistence type="inferred from homology"/>
<evidence type="ECO:0000256" key="10">
    <source>
        <dbReference type="SAM" id="MobiDB-lite"/>
    </source>
</evidence>
<evidence type="ECO:0000256" key="9">
    <source>
        <dbReference type="ARBA" id="ARBA00023136"/>
    </source>
</evidence>
<evidence type="ECO:0000313" key="14">
    <source>
        <dbReference type="Proteomes" id="UP000266183"/>
    </source>
</evidence>
<dbReference type="InterPro" id="IPR051045">
    <property type="entry name" value="TonB-dependent_transducer"/>
</dbReference>
<dbReference type="GO" id="GO:0031992">
    <property type="term" value="F:energy transducer activity"/>
    <property type="evidence" value="ECO:0007669"/>
    <property type="project" value="InterPro"/>
</dbReference>
<dbReference type="GO" id="GO:0030288">
    <property type="term" value="C:outer membrane-bounded periplasmic space"/>
    <property type="evidence" value="ECO:0007669"/>
    <property type="project" value="InterPro"/>
</dbReference>
<feature type="transmembrane region" description="Helical" evidence="11">
    <location>
        <begin position="80"/>
        <end position="98"/>
    </location>
</feature>
<keyword evidence="4" id="KW-1003">Cell membrane</keyword>
<sequence length="301" mass="32991">MPVTTHKWQSRLRKMTRTGTALPLCSSRKHILHVQPKPSVFMRNENAEVPSMDDLVFENRNKEYGAYVIRKAYYDNVHKALFYVMIFFAGVMLLTIFYPGEPLIKVPEVAKKIITFTIPTIEAPRPAAPSAPIRRAATRTTPRVTTSVIPDEIVPPVTDDGSGAPDGAVDGVAPTEGTGPANADPVVATPAVVAPAGPIDIAEVMPQYQGGLQAMARYMQRNLRYPGIARRMEIEGAVFVSFVVNTDGRVIDAKVIKGISKECDEEAVRVVSNMPAWVAGRQGGVPVMVRMVLPIRFQLNR</sequence>
<dbReference type="InterPro" id="IPR006260">
    <property type="entry name" value="TonB/TolA_C"/>
</dbReference>
<evidence type="ECO:0000256" key="6">
    <source>
        <dbReference type="ARBA" id="ARBA00022692"/>
    </source>
</evidence>
<evidence type="ECO:0000256" key="5">
    <source>
        <dbReference type="ARBA" id="ARBA00022519"/>
    </source>
</evidence>
<keyword evidence="7" id="KW-0653">Protein transport</keyword>
<feature type="region of interest" description="Disordered" evidence="10">
    <location>
        <begin position="152"/>
        <end position="184"/>
    </location>
</feature>
<gene>
    <name evidence="13" type="ORF">D4L85_18425</name>
</gene>
<evidence type="ECO:0000256" key="3">
    <source>
        <dbReference type="ARBA" id="ARBA00022448"/>
    </source>
</evidence>
<dbReference type="SUPFAM" id="SSF74653">
    <property type="entry name" value="TolA/TonB C-terminal domain"/>
    <property type="match status" value="1"/>
</dbReference>
<accession>A0A385SPF8</accession>
<evidence type="ECO:0000256" key="8">
    <source>
        <dbReference type="ARBA" id="ARBA00022989"/>
    </source>
</evidence>
<protein>
    <submittedName>
        <fullName evidence="13">Energy transducer TonB</fullName>
    </submittedName>
</protein>
<feature type="domain" description="TonB C-terminal" evidence="12">
    <location>
        <begin position="210"/>
        <end position="301"/>
    </location>
</feature>
<organism evidence="13 14">
    <name type="scientific">Chryseolinea soli</name>
    <dbReference type="NCBI Taxonomy" id="2321403"/>
    <lineage>
        <taxon>Bacteria</taxon>
        <taxon>Pseudomonadati</taxon>
        <taxon>Bacteroidota</taxon>
        <taxon>Cytophagia</taxon>
        <taxon>Cytophagales</taxon>
        <taxon>Fulvivirgaceae</taxon>
        <taxon>Chryseolinea</taxon>
    </lineage>
</organism>
<keyword evidence="5" id="KW-0997">Cell inner membrane</keyword>
<dbReference type="Gene3D" id="3.30.1150.10">
    <property type="match status" value="1"/>
</dbReference>
<keyword evidence="6 11" id="KW-0812">Transmembrane</keyword>
<dbReference type="AlphaFoldDB" id="A0A385SPF8"/>
<dbReference type="InterPro" id="IPR037682">
    <property type="entry name" value="TonB_C"/>
</dbReference>
<evidence type="ECO:0000256" key="2">
    <source>
        <dbReference type="ARBA" id="ARBA00006555"/>
    </source>
</evidence>
<evidence type="ECO:0000256" key="4">
    <source>
        <dbReference type="ARBA" id="ARBA00022475"/>
    </source>
</evidence>
<dbReference type="Proteomes" id="UP000266183">
    <property type="component" value="Chromosome"/>
</dbReference>
<name>A0A385SPF8_9BACT</name>
<dbReference type="GO" id="GO:0015891">
    <property type="term" value="P:siderophore transport"/>
    <property type="evidence" value="ECO:0007669"/>
    <property type="project" value="InterPro"/>
</dbReference>
<comment type="similarity">
    <text evidence="2">Belongs to the TonB family.</text>
</comment>
<dbReference type="NCBIfam" id="TIGR01352">
    <property type="entry name" value="tonB_Cterm"/>
    <property type="match status" value="1"/>
</dbReference>
<evidence type="ECO:0000256" key="7">
    <source>
        <dbReference type="ARBA" id="ARBA00022927"/>
    </source>
</evidence>
<evidence type="ECO:0000259" key="12">
    <source>
        <dbReference type="PROSITE" id="PS52015"/>
    </source>
</evidence>
<keyword evidence="14" id="KW-1185">Reference proteome</keyword>
<dbReference type="GO" id="GO:0098797">
    <property type="term" value="C:plasma membrane protein complex"/>
    <property type="evidence" value="ECO:0007669"/>
    <property type="project" value="TreeGrafter"/>
</dbReference>
<dbReference type="PRINTS" id="PR01374">
    <property type="entry name" value="TONBPROTEIN"/>
</dbReference>
<dbReference type="GO" id="GO:0015031">
    <property type="term" value="P:protein transport"/>
    <property type="evidence" value="ECO:0007669"/>
    <property type="project" value="UniProtKB-KW"/>
</dbReference>
<evidence type="ECO:0000313" key="13">
    <source>
        <dbReference type="EMBL" id="AYB32426.1"/>
    </source>
</evidence>
<dbReference type="PANTHER" id="PTHR33446">
    <property type="entry name" value="PROTEIN TONB-RELATED"/>
    <property type="match status" value="1"/>
</dbReference>
<keyword evidence="3" id="KW-0813">Transport</keyword>
<evidence type="ECO:0000256" key="11">
    <source>
        <dbReference type="SAM" id="Phobius"/>
    </source>
</evidence>
<dbReference type="GO" id="GO:0055085">
    <property type="term" value="P:transmembrane transport"/>
    <property type="evidence" value="ECO:0007669"/>
    <property type="project" value="InterPro"/>
</dbReference>
<dbReference type="KEGG" id="chk:D4L85_18425"/>
<dbReference type="InterPro" id="IPR003538">
    <property type="entry name" value="TonB"/>
</dbReference>
<comment type="subcellular location">
    <subcellularLocation>
        <location evidence="1">Cell inner membrane</location>
        <topology evidence="1">Single-pass membrane protein</topology>
        <orientation evidence="1">Periplasmic side</orientation>
    </subcellularLocation>
</comment>
<keyword evidence="9 11" id="KW-0472">Membrane</keyword>
<dbReference type="PANTHER" id="PTHR33446:SF2">
    <property type="entry name" value="PROTEIN TONB"/>
    <property type="match status" value="1"/>
</dbReference>
<reference evidence="14" key="1">
    <citation type="submission" date="2018-09" db="EMBL/GenBank/DDBJ databases">
        <title>Chryseolinea sp. KIS68-18 isolated from soil.</title>
        <authorList>
            <person name="Weon H.-Y."/>
            <person name="Kwon S.-W."/>
            <person name="Lee S.A."/>
        </authorList>
    </citation>
    <scope>NUCLEOTIDE SEQUENCE [LARGE SCALE GENOMIC DNA]</scope>
    <source>
        <strain evidence="14">KIS68-18</strain>
    </source>
</reference>
<dbReference type="Pfam" id="PF03544">
    <property type="entry name" value="TonB_C"/>
    <property type="match status" value="1"/>
</dbReference>
<dbReference type="EMBL" id="CP032382">
    <property type="protein sequence ID" value="AYB32426.1"/>
    <property type="molecule type" value="Genomic_DNA"/>
</dbReference>
<keyword evidence="8 11" id="KW-1133">Transmembrane helix</keyword>
<evidence type="ECO:0000256" key="1">
    <source>
        <dbReference type="ARBA" id="ARBA00004383"/>
    </source>
</evidence>